<dbReference type="OrthoDB" id="9765680at2"/>
<dbReference type="Gene3D" id="3.40.50.720">
    <property type="entry name" value="NAD(P)-binding Rossmann-like Domain"/>
    <property type="match status" value="1"/>
</dbReference>
<feature type="domain" description="Carrier" evidence="5">
    <location>
        <begin position="2123"/>
        <end position="2200"/>
    </location>
</feature>
<organism evidence="7 8">
    <name type="scientific">Anaerobacterium chartisolvens</name>
    <dbReference type="NCBI Taxonomy" id="1297424"/>
    <lineage>
        <taxon>Bacteria</taxon>
        <taxon>Bacillati</taxon>
        <taxon>Bacillota</taxon>
        <taxon>Clostridia</taxon>
        <taxon>Eubacteriales</taxon>
        <taxon>Oscillospiraceae</taxon>
        <taxon>Anaerobacterium</taxon>
    </lineage>
</organism>
<dbReference type="Pfam" id="PF00550">
    <property type="entry name" value="PP-binding"/>
    <property type="match status" value="2"/>
</dbReference>
<dbReference type="PROSITE" id="PS52004">
    <property type="entry name" value="KS3_2"/>
    <property type="match status" value="2"/>
</dbReference>
<dbReference type="Gene3D" id="3.40.50.12780">
    <property type="entry name" value="N-terminal domain of ligase-like"/>
    <property type="match status" value="1"/>
</dbReference>
<dbReference type="InterPro" id="IPR006162">
    <property type="entry name" value="Ppantetheine_attach_site"/>
</dbReference>
<keyword evidence="4" id="KW-1133">Transmembrane helix</keyword>
<dbReference type="SMART" id="SM01294">
    <property type="entry name" value="PKS_PP_betabranch"/>
    <property type="match status" value="1"/>
</dbReference>
<feature type="transmembrane region" description="Helical" evidence="4">
    <location>
        <begin position="95"/>
        <end position="114"/>
    </location>
</feature>
<dbReference type="InterPro" id="IPR036291">
    <property type="entry name" value="NAD(P)-bd_dom_sf"/>
</dbReference>
<dbReference type="GO" id="GO:0031177">
    <property type="term" value="F:phosphopantetheine binding"/>
    <property type="evidence" value="ECO:0007669"/>
    <property type="project" value="InterPro"/>
</dbReference>
<dbReference type="PROSITE" id="PS00098">
    <property type="entry name" value="THIOLASE_1"/>
    <property type="match status" value="1"/>
</dbReference>
<dbReference type="PROSITE" id="PS00606">
    <property type="entry name" value="KS3_1"/>
    <property type="match status" value="2"/>
</dbReference>
<gene>
    <name evidence="7" type="ORF">DFR58_13516</name>
</gene>
<feature type="transmembrane region" description="Helical" evidence="4">
    <location>
        <begin position="239"/>
        <end position="258"/>
    </location>
</feature>
<dbReference type="Gene3D" id="1.10.1240.100">
    <property type="match status" value="1"/>
</dbReference>
<dbReference type="SMART" id="SM00825">
    <property type="entry name" value="PKS_KS"/>
    <property type="match status" value="2"/>
</dbReference>
<dbReference type="Gene3D" id="3.30.300.30">
    <property type="match status" value="1"/>
</dbReference>
<dbReference type="InterPro" id="IPR057326">
    <property type="entry name" value="KR_dom"/>
</dbReference>
<dbReference type="SUPFAM" id="SSF47336">
    <property type="entry name" value="ACP-like"/>
    <property type="match status" value="2"/>
</dbReference>
<evidence type="ECO:0000256" key="3">
    <source>
        <dbReference type="ARBA" id="ARBA00022679"/>
    </source>
</evidence>
<dbReference type="InterPro" id="IPR000873">
    <property type="entry name" value="AMP-dep_synth/lig_dom"/>
</dbReference>
<accession>A0A369AKH6</accession>
<dbReference type="InterPro" id="IPR020841">
    <property type="entry name" value="PKS_Beta-ketoAc_synthase_dom"/>
</dbReference>
<dbReference type="InterPro" id="IPR042099">
    <property type="entry name" value="ANL_N_sf"/>
</dbReference>
<dbReference type="InterPro" id="IPR032821">
    <property type="entry name" value="PKS_assoc"/>
</dbReference>
<dbReference type="GO" id="GO:0004312">
    <property type="term" value="F:fatty acid synthase activity"/>
    <property type="evidence" value="ECO:0007669"/>
    <property type="project" value="TreeGrafter"/>
</dbReference>
<dbReference type="PANTHER" id="PTHR43775">
    <property type="entry name" value="FATTY ACID SYNTHASE"/>
    <property type="match status" value="1"/>
</dbReference>
<dbReference type="InterPro" id="IPR016036">
    <property type="entry name" value="Malonyl_transacylase_ACP-bd"/>
</dbReference>
<dbReference type="Pfam" id="PF00109">
    <property type="entry name" value="ketoacyl-synt"/>
    <property type="match status" value="2"/>
</dbReference>
<dbReference type="CDD" id="cd00833">
    <property type="entry name" value="PKS"/>
    <property type="match status" value="2"/>
</dbReference>
<keyword evidence="1" id="KW-0596">Phosphopantetheine</keyword>
<dbReference type="SUPFAM" id="SSF55048">
    <property type="entry name" value="Probable ACP-binding domain of malonyl-CoA ACP transacylase"/>
    <property type="match status" value="1"/>
</dbReference>
<keyword evidence="2" id="KW-0597">Phosphoprotein</keyword>
<dbReference type="SUPFAM" id="SSF52151">
    <property type="entry name" value="FabD/lysophospholipase-like"/>
    <property type="match status" value="1"/>
</dbReference>
<dbReference type="EMBL" id="QPJT01000035">
    <property type="protein sequence ID" value="RCX09585.1"/>
    <property type="molecule type" value="Genomic_DNA"/>
</dbReference>
<evidence type="ECO:0000256" key="1">
    <source>
        <dbReference type="ARBA" id="ARBA00022450"/>
    </source>
</evidence>
<dbReference type="Gene3D" id="3.30.70.3290">
    <property type="match status" value="2"/>
</dbReference>
<sequence>MKSDQKNKDVKLSCRKGADIDGWLRSKGNIARILIDAAHGTAKNGITFIQDNDAELFLSYEEILKKSTERLGAMQHCGLKAGQYVLLILDDNVEFLITFWACLLGGIIPAPLAYPPSIKKKNASLEKMLSVWSILKKPVIISDFNMKQKENDIGEVFQTDELKVIDSASLKESARQGEISLAEPHTTAFIQFSSGSTNIPKGVVLTHDNLLVNIEGIIRGGGFTCNDSMLGWMPYHHDMGLIGFMLAPMSIGINLINITPFKFVKRPTLWLDTVTKHKATITGSPNFGYRLLLRKAKEENYKKWDLSSLRLLFNGAEPISVSLMHEFTNSLLPCRLSPTAMFPVYGMAEACLAVCFSPLGKPALHHCVSRKKLTGEAKAVKVPAGRRDALLLADEGYPVPGISVRIADEHGEVVQEGTVGEIQISGPNVTSGYINNPEATKSSFQDEWLKTGDMGFMQGGRLTVTGRIKDVIFVNGQNFFAHDIESKIEEVEGTESGRFAVCGWHDEAEGREKVGLFSSMRMGDKDAGSFYASIVEHVNQTIGIPIDYIISIPLIPKTTSGKIQRFRMVEGFKNGEFSAGTIDAARLALEHGIGSQRRKESKSDDGEGRITERITDIWAEVLGRPCGTIPPDAPFLSLGGTSIKAIQILSLMEEEFKIELTHDILISCHTVGEMGRYIERLKGCEDTDKETERHKEAEVQGYAEDEDIAIVAAVCRFPDADSPEAFWENVVEGRCSIREIPKDRWDIDAYYSPTPAEGRTNCRTGAFIANPYDFDCKFFNITDEEAAVMDPQQRIMLELFYELLERAGYTRQDVSGKRVGLFVGASTNSYYEYHLSTLSSKQLQGFESFSALSLQQQEAIMSEWKGTFGVTQTHPNLLVDNILNMISARTSQEFNLKGPSMVVDTACSSSLVTLHLACEALKRGECDMAAVGGISLLLTPTPYVYFSSAGALSASGRARVFDEEADGFVPGEGAGLVMIKTLSKAVADGDRIMAVIKGSMVNNDGHSIGVMSPNPDGQREVIERLYESRGIDPSEIQYVEAHGTGTKIGDPSEIRALSNAFAGWKPQGQSIAVGSVKANIGHLLSAAGIGSLIKIVMALLNKKLPPMVNTKTPNRIINFEKTPFYLVKEAKAWERDNGKARRAAINSFGFGGTNCHVVLEEYTGAAPSDVPCASELPAHVLCLSAASTSSLATKAENLLNFIKSSPACRLADICHTENISRTGMKYRCAITASSAGELLRRLEGVKAHEAAPAQKHKTVFMFTGQGSQYVGMARSLYLSIPSFRHIVDECGEAFRPYMDKEITQLIYGEDASEEALCKTDITQPIIFTIDYSVGKYLMSIGIQPDFMLGHSIGEWAAACLAGAVSLKDAARAVSARGRLMSQLHSAGAMAAVFAPSAAVEAAAKGIADGLCIAGYNISHQVVSGSSERVEELIAILNNRGVGYKRLNVSHAFHSPLMEPMLEAFENELKDIRFSVPHIPVVSNVTGTVMEEAPDCGYWMRHITSSVEFEQSICQLKEKGADVFIEAGPDRTLTGMVNAAPFGRDITAISLIDRKRASLEAFMDSLGRMHTSGLKINWREFEKDFAHKIIDLPVYPFDRKTLKPDFGDRRGRQEHVEWFYEWVWSAESNAAKNTVPQGAVLVFNDGKAGTGLNNFFERQVNPVYFISSGDKFSFDGENAFKIESGSFEDYKRVFDNIPQKASVIIHLWNYTDKRDCEDLSCGDIPAAAMSVINISKAAVDRGLKDISMMIVTDNLFSPKGESMHGNPFQAIGSVFGQAAAEENSGIAAVVIDVDMSEYNTDLQLSELLFTQAGLEWNSEAVIAVRGGTRYLRGLERVRNMSGNGEITISDGDTYLITGGTSPVAGEIASALAKQARINLVLTGRGSLPDGEESGDSAVIRKRGVIAALQGMGASVSYITADVCDEAAMRRAVEQANREFGPIHGVIHAAGELDSSGFKLLHKGQEVLKRVMRPKVRGTIITDMVTRDQPLKFFAMLSSVSASKTAWCAGLGDYAAANAFLDSYACVRRDKKFPGHTVAINYSLWDEKGMGEHVGDISRIAVKAQGLKPLPPAGAAEAFLASISCERKNVIHVFDTMEADGHYKQAKEGGIPASNKAVQAARRFENPREAGRIVYEIIARSLDIPVERLDTSANFMEIGIDSIKATKVISSIGNALDMELYPTLIFEYQTPEALAEYIQEALLQSTFSQSALLQNTSLGEGRTQALSSVADDTSQSTCDGDIAIVGIGLRIPGADSLERYWDILVNGKCVIEDTPKERWDADEHFNDKGDSLFTTYVKRGGFIKKPFDFDPLFFGISPNEAGVIDPQQRIFLTAAWDAMQNAGCASRYRTSKIGVFAGSEQNTYMEHFSGYRAYMLIKKRLAQNSSFNMLSGEGQREVLKDVVNILSPGDLVADAVAGNGMNQIAARVSHCLNLTGPSLIVNSACSSSLVAVHMACESIRSGQCEMAVAGGVNLNLSPMPFVCLSRVTALSPSGNCFPFDRRADGMVLSEGAGAILLKPLKKAMEEGDNIYAVIKGSSVNNDGRSQGITAPRPQGQAEAITAAYRSCGINPETVSYIETHGTGTPLGDPIEIEGMTRAFNSFTDKKSFCGVGSVKSSIGHMLSAAGIISLIKVALALKNKTIPHTVNYLESNPNINFLNTPFYVVNNEPRKWESEAEHPLRAGVNAFGFGGTNAHVVLEEAPQRQQAGTAEDCGGPLPLFITARTDEVARHIAARLKEHVLSNEKISAREVCLSMYNSQKEMACKYMASVHSRQSLVDSLARIEKGYDLQGIIKGRSNPNKQTSLHIAADDSAVAGSEFEEALKSRFDIFRHSIEECRSICGTVIKTEDAGVEKRMGILSFHYAFGSLLKDMGLKPDSVTAGGVSAVAWAALKGVITVEQAAASIAGQDIDALSEESAPKVLEKYQIYTPHGVISEKEPGVSGILKNCAACTESVAERLKEFAGKKDTVVYIGNSHEAVNAFAAPQSKAALAWVDTSANAVDAVMQMLMTLCVSGAAVNVNKFFGAGRRIMPLPPYPFENGTYKAGFTDEFQCASDQIEIAPQNSEQTRHMGTRQGLKSINVIDELDSRKRKESLEALKRELGASPEDELCG</sequence>
<dbReference type="CDD" id="cd08953">
    <property type="entry name" value="KR_2_SDR_x"/>
    <property type="match status" value="1"/>
</dbReference>
<dbReference type="SUPFAM" id="SSF53901">
    <property type="entry name" value="Thiolase-like"/>
    <property type="match status" value="2"/>
</dbReference>
<evidence type="ECO:0000313" key="8">
    <source>
        <dbReference type="Proteomes" id="UP000253034"/>
    </source>
</evidence>
<evidence type="ECO:0000259" key="5">
    <source>
        <dbReference type="PROSITE" id="PS50075"/>
    </source>
</evidence>
<dbReference type="Pfam" id="PF16197">
    <property type="entry name" value="KAsynt_C_assoc"/>
    <property type="match status" value="1"/>
</dbReference>
<dbReference type="SMART" id="SM00827">
    <property type="entry name" value="PKS_AT"/>
    <property type="match status" value="1"/>
</dbReference>
<dbReference type="InterPro" id="IPR013968">
    <property type="entry name" value="PKS_KR"/>
</dbReference>
<dbReference type="Pfam" id="PF08659">
    <property type="entry name" value="KR"/>
    <property type="match status" value="1"/>
</dbReference>
<dbReference type="InterPro" id="IPR036736">
    <property type="entry name" value="ACP-like_sf"/>
</dbReference>
<dbReference type="GO" id="GO:0004315">
    <property type="term" value="F:3-oxoacyl-[acyl-carrier-protein] synthase activity"/>
    <property type="evidence" value="ECO:0007669"/>
    <property type="project" value="InterPro"/>
</dbReference>
<dbReference type="GO" id="GO:0006633">
    <property type="term" value="P:fatty acid biosynthetic process"/>
    <property type="evidence" value="ECO:0007669"/>
    <property type="project" value="InterPro"/>
</dbReference>
<evidence type="ECO:0000256" key="2">
    <source>
        <dbReference type="ARBA" id="ARBA00022553"/>
    </source>
</evidence>
<dbReference type="InterPro" id="IPR014043">
    <property type="entry name" value="Acyl_transferase_dom"/>
</dbReference>
<dbReference type="SMART" id="SM00822">
    <property type="entry name" value="PKS_KR"/>
    <property type="match status" value="1"/>
</dbReference>
<dbReference type="InterPro" id="IPR009081">
    <property type="entry name" value="PP-bd_ACP"/>
</dbReference>
<dbReference type="Pfam" id="PF00501">
    <property type="entry name" value="AMP-binding"/>
    <property type="match status" value="1"/>
</dbReference>
<dbReference type="PROSITE" id="PS00012">
    <property type="entry name" value="PHOSPHOPANTETHEINE"/>
    <property type="match status" value="1"/>
</dbReference>
<dbReference type="InterPro" id="IPR001227">
    <property type="entry name" value="Ac_transferase_dom_sf"/>
</dbReference>
<dbReference type="InterPro" id="IPR014030">
    <property type="entry name" value="Ketoacyl_synth_N"/>
</dbReference>
<feature type="domain" description="Ketosynthase family 3 (KS3)" evidence="6">
    <location>
        <begin position="705"/>
        <end position="1161"/>
    </location>
</feature>
<dbReference type="InterPro" id="IPR018201">
    <property type="entry name" value="Ketoacyl_synth_AS"/>
</dbReference>
<dbReference type="SUPFAM" id="SSF51735">
    <property type="entry name" value="NAD(P)-binding Rossmann-fold domains"/>
    <property type="match status" value="2"/>
</dbReference>
<keyword evidence="4" id="KW-0812">Transmembrane</keyword>
<reference evidence="7 8" key="1">
    <citation type="submission" date="2018-07" db="EMBL/GenBank/DDBJ databases">
        <title>Genomic Encyclopedia of Type Strains, Phase IV (KMG-IV): sequencing the most valuable type-strain genomes for metagenomic binning, comparative biology and taxonomic classification.</title>
        <authorList>
            <person name="Goeker M."/>
        </authorList>
    </citation>
    <scope>NUCLEOTIDE SEQUENCE [LARGE SCALE GENOMIC DNA]</scope>
    <source>
        <strain evidence="7 8">DSM 27016</strain>
    </source>
</reference>
<keyword evidence="8" id="KW-1185">Reference proteome</keyword>
<dbReference type="Pfam" id="PF02801">
    <property type="entry name" value="Ketoacyl-synt_C"/>
    <property type="match status" value="2"/>
</dbReference>
<dbReference type="Gene3D" id="3.40.47.10">
    <property type="match status" value="2"/>
</dbReference>
<dbReference type="InterPro" id="IPR020806">
    <property type="entry name" value="PKS_PP-bd"/>
</dbReference>
<dbReference type="Proteomes" id="UP000253034">
    <property type="component" value="Unassembled WGS sequence"/>
</dbReference>
<feature type="domain" description="Ketosynthase family 3 (KS3)" evidence="6">
    <location>
        <begin position="2237"/>
        <end position="2698"/>
    </location>
</feature>
<evidence type="ECO:0000313" key="7">
    <source>
        <dbReference type="EMBL" id="RCX09585.1"/>
    </source>
</evidence>
<dbReference type="Pfam" id="PF22621">
    <property type="entry name" value="CurL-like_PKS_C"/>
    <property type="match status" value="1"/>
</dbReference>
<dbReference type="Pfam" id="PF00698">
    <property type="entry name" value="Acyl_transf_1"/>
    <property type="match status" value="1"/>
</dbReference>
<dbReference type="InterPro" id="IPR014031">
    <property type="entry name" value="Ketoacyl_synth_C"/>
</dbReference>
<dbReference type="RefSeq" id="WP_114299836.1">
    <property type="nucleotide sequence ID" value="NZ_QPJT01000035.1"/>
</dbReference>
<keyword evidence="4" id="KW-0472">Membrane</keyword>
<name>A0A369AKH6_9FIRM</name>
<dbReference type="SUPFAM" id="SSF56801">
    <property type="entry name" value="Acetyl-CoA synthetase-like"/>
    <property type="match status" value="1"/>
</dbReference>
<dbReference type="InterPro" id="IPR050091">
    <property type="entry name" value="PKS_NRPS_Biosynth_Enz"/>
</dbReference>
<keyword evidence="3 7" id="KW-0808">Transferase</keyword>
<dbReference type="Gene3D" id="3.40.366.10">
    <property type="entry name" value="Malonyl-Coenzyme A Acyl Carrier Protein, domain 2"/>
    <property type="match status" value="1"/>
</dbReference>
<dbReference type="InterPro" id="IPR020615">
    <property type="entry name" value="Thiolase_acyl_enz_int_AS"/>
</dbReference>
<comment type="caution">
    <text evidence="7">The sequence shown here is derived from an EMBL/GenBank/DDBJ whole genome shotgun (WGS) entry which is preliminary data.</text>
</comment>
<evidence type="ECO:0000256" key="4">
    <source>
        <dbReference type="SAM" id="Phobius"/>
    </source>
</evidence>
<dbReference type="InterPro" id="IPR049490">
    <property type="entry name" value="C883_1060-like_KR_N"/>
</dbReference>
<dbReference type="PROSITE" id="PS50075">
    <property type="entry name" value="CARRIER"/>
    <property type="match status" value="2"/>
</dbReference>
<proteinExistence type="predicted"/>
<protein>
    <submittedName>
        <fullName evidence="7">Acyl transferase domain-containing protein</fullName>
    </submittedName>
</protein>
<dbReference type="InterPro" id="IPR016039">
    <property type="entry name" value="Thiolase-like"/>
</dbReference>
<evidence type="ECO:0000259" key="6">
    <source>
        <dbReference type="PROSITE" id="PS52004"/>
    </source>
</evidence>
<dbReference type="InterPro" id="IPR045851">
    <property type="entry name" value="AMP-bd_C_sf"/>
</dbReference>
<dbReference type="PANTHER" id="PTHR43775:SF37">
    <property type="entry name" value="SI:DKEY-61P9.11"/>
    <property type="match status" value="1"/>
</dbReference>
<feature type="domain" description="Carrier" evidence="5">
    <location>
        <begin position="605"/>
        <end position="682"/>
    </location>
</feature>
<dbReference type="Gene3D" id="1.10.1200.10">
    <property type="entry name" value="ACP-like"/>
    <property type="match status" value="2"/>
</dbReference>
<dbReference type="InterPro" id="IPR016035">
    <property type="entry name" value="Acyl_Trfase/lysoPLipase"/>
</dbReference>
<dbReference type="SMART" id="SM00823">
    <property type="entry name" value="PKS_PP"/>
    <property type="match status" value="2"/>
</dbReference>
<dbReference type="Pfam" id="PF21394">
    <property type="entry name" value="Beta-ketacyl_N"/>
    <property type="match status" value="1"/>
</dbReference>